<dbReference type="Pfam" id="PF13404">
    <property type="entry name" value="HTH_AsnC-type"/>
    <property type="match status" value="1"/>
</dbReference>
<gene>
    <name evidence="1" type="ORF">CN97_18420</name>
</gene>
<organism evidence="1 2">
    <name type="scientific">Haematobacter massiliensis</name>
    <dbReference type="NCBI Taxonomy" id="195105"/>
    <lineage>
        <taxon>Bacteria</taxon>
        <taxon>Pseudomonadati</taxon>
        <taxon>Pseudomonadota</taxon>
        <taxon>Alphaproteobacteria</taxon>
        <taxon>Rhodobacterales</taxon>
        <taxon>Paracoccaceae</taxon>
        <taxon>Haematobacter</taxon>
    </lineage>
</organism>
<proteinExistence type="predicted"/>
<evidence type="ECO:0000313" key="1">
    <source>
        <dbReference type="EMBL" id="KFI28720.1"/>
    </source>
</evidence>
<dbReference type="GO" id="GO:0043565">
    <property type="term" value="F:sequence-specific DNA binding"/>
    <property type="evidence" value="ECO:0007669"/>
    <property type="project" value="InterPro"/>
</dbReference>
<dbReference type="Proteomes" id="UP000028826">
    <property type="component" value="Unassembled WGS sequence"/>
</dbReference>
<dbReference type="PROSITE" id="PS50956">
    <property type="entry name" value="HTH_ASNC_2"/>
    <property type="match status" value="1"/>
</dbReference>
<dbReference type="InterPro" id="IPR019887">
    <property type="entry name" value="Tscrpt_reg_AsnC/Lrp_C"/>
</dbReference>
<dbReference type="InterPro" id="IPR036388">
    <property type="entry name" value="WH-like_DNA-bd_sf"/>
</dbReference>
<dbReference type="Gene3D" id="1.10.10.10">
    <property type="entry name" value="Winged helix-like DNA-binding domain superfamily/Winged helix DNA-binding domain"/>
    <property type="match status" value="1"/>
</dbReference>
<dbReference type="PANTHER" id="PTHR30154">
    <property type="entry name" value="LEUCINE-RESPONSIVE REGULATORY PROTEIN"/>
    <property type="match status" value="1"/>
</dbReference>
<dbReference type="PRINTS" id="PR00033">
    <property type="entry name" value="HTHASNC"/>
</dbReference>
<dbReference type="STRING" id="195105.CN97_18420"/>
<reference evidence="1 2" key="1">
    <citation type="submission" date="2014-03" db="EMBL/GenBank/DDBJ databases">
        <title>Genome of Haematobacter massiliensis CCUG 47968.</title>
        <authorList>
            <person name="Wang D."/>
            <person name="Wang G."/>
        </authorList>
    </citation>
    <scope>NUCLEOTIDE SEQUENCE [LARGE SCALE GENOMIC DNA]</scope>
    <source>
        <strain evidence="1 2">CCUG 47968</strain>
    </source>
</reference>
<dbReference type="eggNOG" id="COG1522">
    <property type="taxonomic scope" value="Bacteria"/>
</dbReference>
<accession>A0A086Y370</accession>
<dbReference type="InterPro" id="IPR019885">
    <property type="entry name" value="Tscrpt_reg_HTH_AsnC-type_CS"/>
</dbReference>
<dbReference type="InterPro" id="IPR000485">
    <property type="entry name" value="AsnC-type_HTH_dom"/>
</dbReference>
<dbReference type="InterPro" id="IPR011008">
    <property type="entry name" value="Dimeric_a/b-barrel"/>
</dbReference>
<dbReference type="GO" id="GO:0043200">
    <property type="term" value="P:response to amino acid"/>
    <property type="evidence" value="ECO:0007669"/>
    <property type="project" value="TreeGrafter"/>
</dbReference>
<dbReference type="SUPFAM" id="SSF46785">
    <property type="entry name" value="Winged helix' DNA-binding domain"/>
    <property type="match status" value="1"/>
</dbReference>
<sequence length="144" mass="15728">MDDIDQQILAALRRDGRASHSEIAGSLALSRATVRARIDRMVARGDIAGFTVLTRADVTQAPVRGLMLIGIEGRGADRITRRLLGMAEVQAVHSTNGRWDIVAEIGTETLAELDEVIARIRRIEGVTTSETNLLLSTRRPLSSR</sequence>
<dbReference type="EMBL" id="JGYG01000007">
    <property type="protein sequence ID" value="KFI28720.1"/>
    <property type="molecule type" value="Genomic_DNA"/>
</dbReference>
<comment type="caution">
    <text evidence="1">The sequence shown here is derived from an EMBL/GenBank/DDBJ whole genome shotgun (WGS) entry which is preliminary data.</text>
</comment>
<dbReference type="InterPro" id="IPR019888">
    <property type="entry name" value="Tscrpt_reg_AsnC-like"/>
</dbReference>
<dbReference type="SUPFAM" id="SSF54909">
    <property type="entry name" value="Dimeric alpha+beta barrel"/>
    <property type="match status" value="1"/>
</dbReference>
<dbReference type="GO" id="GO:0005829">
    <property type="term" value="C:cytosol"/>
    <property type="evidence" value="ECO:0007669"/>
    <property type="project" value="TreeGrafter"/>
</dbReference>
<protein>
    <submittedName>
        <fullName evidence="1">AsnC family transcriptional regulator</fullName>
    </submittedName>
</protein>
<dbReference type="OrthoDB" id="9809462at2"/>
<dbReference type="RefSeq" id="WP_035711893.1">
    <property type="nucleotide sequence ID" value="NZ_CAMIFG010000080.1"/>
</dbReference>
<dbReference type="SMART" id="SM00344">
    <property type="entry name" value="HTH_ASNC"/>
    <property type="match status" value="1"/>
</dbReference>
<keyword evidence="2" id="KW-1185">Reference proteome</keyword>
<dbReference type="PROSITE" id="PS00519">
    <property type="entry name" value="HTH_ASNC_1"/>
    <property type="match status" value="1"/>
</dbReference>
<evidence type="ECO:0000313" key="2">
    <source>
        <dbReference type="Proteomes" id="UP000028826"/>
    </source>
</evidence>
<dbReference type="InterPro" id="IPR036390">
    <property type="entry name" value="WH_DNA-bd_sf"/>
</dbReference>
<dbReference type="Pfam" id="PF01037">
    <property type="entry name" value="AsnC_trans_reg"/>
    <property type="match status" value="1"/>
</dbReference>
<dbReference type="PANTHER" id="PTHR30154:SF34">
    <property type="entry name" value="TRANSCRIPTIONAL REGULATOR AZLB"/>
    <property type="match status" value="1"/>
</dbReference>
<dbReference type="Gene3D" id="3.30.70.920">
    <property type="match status" value="1"/>
</dbReference>
<dbReference type="AlphaFoldDB" id="A0A086Y370"/>
<name>A0A086Y370_9RHOB</name>